<proteinExistence type="predicted"/>
<feature type="domain" description="SMODS-associated and fused to various effectors" evidence="1">
    <location>
        <begin position="291"/>
        <end position="474"/>
    </location>
</feature>
<evidence type="ECO:0000259" key="1">
    <source>
        <dbReference type="Pfam" id="PF18145"/>
    </source>
</evidence>
<dbReference type="RefSeq" id="WP_179755828.1">
    <property type="nucleotide sequence ID" value="NZ_BAAAGN010000008.1"/>
</dbReference>
<organism evidence="2 3">
    <name type="scientific">Kineococcus aurantiacus</name>
    <dbReference type="NCBI Taxonomy" id="37633"/>
    <lineage>
        <taxon>Bacteria</taxon>
        <taxon>Bacillati</taxon>
        <taxon>Actinomycetota</taxon>
        <taxon>Actinomycetes</taxon>
        <taxon>Kineosporiales</taxon>
        <taxon>Kineosporiaceae</taxon>
        <taxon>Kineococcus</taxon>
    </lineage>
</organism>
<protein>
    <recommendedName>
        <fullName evidence="1">SMODS-associated and fused to various effectors domain-containing protein</fullName>
    </recommendedName>
</protein>
<dbReference type="NCBIfam" id="NF033611">
    <property type="entry name" value="SAVED"/>
    <property type="match status" value="1"/>
</dbReference>
<reference evidence="2 3" key="1">
    <citation type="submission" date="2020-07" db="EMBL/GenBank/DDBJ databases">
        <title>Sequencing the genomes of 1000 actinobacteria strains.</title>
        <authorList>
            <person name="Klenk H.-P."/>
        </authorList>
    </citation>
    <scope>NUCLEOTIDE SEQUENCE [LARGE SCALE GENOMIC DNA]</scope>
    <source>
        <strain evidence="2 3">DSM 7487</strain>
    </source>
</reference>
<sequence>MRGDDYQYAWAWLRACDALNDPGVESISVEDAGSGQFDDVVTRRRDERADRYDQVKSSNSGDVSIDEDWLTTSATRKGSSPLQHFYRTWKTLRGQSRPFELRLITNRGFDATHQLLGKSRDNYSSRIRIDDVAKATPRTDLGEARDRWSTHLGIDTQELLDFLAVVRWEQAGSEERLREDAKPRMQLAGLRDDDEAVNTGVAIMRELVKTGDGPRGVDELREAVAAKNLLASTAQLVLAVDAIDRPSSPELAHVRLDWVDRFPGDDVRLRYRVEDDTAWTVEFPADLRRARSVLEAYQTQRVFVTGASRLSTHFAIGHELPDVRRWVLAIQQRSEVWTTDAELAANVVVKSSSPRATSRGDELAVVVALSNPVEDLIAPVRRCITDHDLPVGKILVLAPESTPGPDAVASNGWLIAWVRQARDRIRRAAGSATRIHLFMSAPAVAALMLGHQWNTLPAPTTLYDFDRRNYFPTYRLP</sequence>
<name>A0A7Y9DRA1_9ACTN</name>
<keyword evidence="3" id="KW-1185">Reference proteome</keyword>
<dbReference type="Pfam" id="PF18145">
    <property type="entry name" value="SAVED"/>
    <property type="match status" value="1"/>
</dbReference>
<accession>A0A7Y9DRA1</accession>
<dbReference type="Proteomes" id="UP000521922">
    <property type="component" value="Unassembled WGS sequence"/>
</dbReference>
<evidence type="ECO:0000313" key="2">
    <source>
        <dbReference type="EMBL" id="NYD25021.1"/>
    </source>
</evidence>
<dbReference type="EMBL" id="JACCBB010000001">
    <property type="protein sequence ID" value="NYD25021.1"/>
    <property type="molecule type" value="Genomic_DNA"/>
</dbReference>
<dbReference type="InterPro" id="IPR040836">
    <property type="entry name" value="SAVED"/>
</dbReference>
<evidence type="ECO:0000313" key="3">
    <source>
        <dbReference type="Proteomes" id="UP000521922"/>
    </source>
</evidence>
<comment type="caution">
    <text evidence="2">The sequence shown here is derived from an EMBL/GenBank/DDBJ whole genome shotgun (WGS) entry which is preliminary data.</text>
</comment>
<gene>
    <name evidence="2" type="ORF">BJ968_004561</name>
</gene>
<dbReference type="AlphaFoldDB" id="A0A7Y9DRA1"/>